<name>A0A6F9DLF8_9ASCI</name>
<dbReference type="GO" id="GO:0071691">
    <property type="term" value="P:cardiac muscle thin filament assembly"/>
    <property type="evidence" value="ECO:0007669"/>
    <property type="project" value="TreeGrafter"/>
</dbReference>
<feature type="domain" description="SH3" evidence="6">
    <location>
        <begin position="4719"/>
        <end position="4779"/>
    </location>
</feature>
<dbReference type="PRINTS" id="PR00510">
    <property type="entry name" value="NEBULIN"/>
</dbReference>
<dbReference type="InterPro" id="IPR055297">
    <property type="entry name" value="NEBU/NEBL"/>
</dbReference>
<dbReference type="GO" id="GO:0030018">
    <property type="term" value="C:Z disc"/>
    <property type="evidence" value="ECO:0007669"/>
    <property type="project" value="InterPro"/>
</dbReference>
<dbReference type="GO" id="GO:0051015">
    <property type="term" value="F:actin filament binding"/>
    <property type="evidence" value="ECO:0007669"/>
    <property type="project" value="InterPro"/>
</dbReference>
<dbReference type="CDD" id="cd11789">
    <property type="entry name" value="SH3_Nebulin_family_C"/>
    <property type="match status" value="1"/>
</dbReference>
<keyword evidence="1 4" id="KW-0728">SH3 domain</keyword>
<evidence type="ECO:0000256" key="4">
    <source>
        <dbReference type="PROSITE-ProRule" id="PRU00192"/>
    </source>
</evidence>
<sequence length="4779" mass="552033">MASDDEQLQQQVVDDMSQDKWKGKPTAYMTPQMMHALKMSQVQSQVDYQRAMKDIKGKYNLDACLPLLPEVENAKRVSKNTSKNEYRKGLEDVKERFTGFQRLRASDYLDVQRSLKAAELSDSRYKEDWEYDKGIVCFPATLTPGYDTLVSAQRNASDNAYKEGLESTLENVHFDPTKTDLYKCIQDNLKYISSNEYKADYEKHKAKYTPVAVTSQMLLDRSLRNIRSWNSYTAYARKLWEHYHLVVPVPLIAQAIETAKMTSDKWYKADYKKECIGKSGPANIINYPELQQARKAAGFASKVEYRKDADKAKSHYTMPLDAPDFIRAKSAAEKSDILYKKQKAHTIANFQGYQKLDPSHHPVVQNAEKASQLQSHKNYTEDWDYDKQMIYFPAHITPGYESSAEVKKVQSDAQYKKDHEQNKAKNTFDVTGTQRYEEMKATHSATSDVKYKEGFRKNQGTAMQIPETEEMARSKELYPVLSKQAYSEKSKEAHKNVNVGPDIQEIAHAVDTQKQASTNQYKMDYKQNMVGKPPADPTSAYPEHTLHKKMTQLTSKPEYTKDSEKLLHRHQLPVDAPEFVRAKQVALQASDIEYKKQKQETVDQYRGYQTLDTQDHPVVQRAAQAAQLASEKAYKEDWEYDKQMIYFPAHITPGYESSADVKKVQSDVSYKKAFEKTKARNEFKPTDTERYKEMKQMDNVASDVKYKEEYEKNKGKGSSILETHEMVLSKELRPVQSKKLYTEQSKEMHKNVNVNQDGQEIALAVSSQQLASPGPYRKEYKQKMVGKGPTDPAVAYPEHDLHRKASNLASNADYQKEAAKNMARHQLPVDAPEFIRAKEAAKNASDLEYQKQRNEVIANYRGFQTMDSSEHPIVQHGIKAAELASNTLYTEDWDYDKQMIYFPAHITPGYESNADVKKVQSDVSYKKDFESSKANNQFRPTDTEHYKDMKKNESTSSDVKYKEEYEKNKGKGSSVTETHEMTLSKELRPVQSNKLYTEQSKAMRKNVNVGSDIQEITHAVSAQKLSSDQPYTADYKQQMVGKGRSDPANAYPEVKHHRDVHKFASPAEYQKEAEKMMHHHNLPLDYPEFVRAKTAAKNASDIEYQKQKQETVDKYKGFQTMDSTEHPIVQRGIQVAELQSNALYKEDWEYDKQMIYFPAHITPGYESAMQASKVQSDAIYKKGHNENKAANNFKVTDTDQYKTTKELGDLLSDKKYKEAYEAEKGTNRTQVKETPEMRISKSIAPLLSNKLYGDDARRKMKEYNLDTSMQAISQALAVQKVASTSKYVDHFKKEMVGKAPADIAKSYPEYDHARKVSKYTSKALYWKDAEKLMHTHNLPLDYPEFVRAKQNAKNASDAEYQKQRKEVITNYRGFQTMDSRDHPVVQHGIRVADLISDRKYKEDYMEDRDVIYYPVHLTPGYETAVKSSENQSDVAYKSQYLKEAAKNNYLFTETDEYKSQKGLAESLERYKEDYPREFQALKRTPEMQASDMVRFLLSDAAYTKDAKKRMDIYNVDLQDQRLSHALHASKIGSENKYKHKFNKEMVGKAPNDVTISHPEYDLAKKVSRMASKSEYVKDAEKIKHRHNLPVDYPEFVRARECAKNASDAEYQKQKKQTIEKYRGFQTMDSKDHPVVQHGIRVADLISHSKYIEDYMIDRNIVYYPVHLTPGYEAATKASQFQSELKYKEGYKKGQTDFRFDPTQTDMYKTVKDNQNALNDKAYKEDSKKTLETGFTPSAQTQEMEISNKLKPLAPSEYQKRAKDLLHKYHLNVELPEITHAVCLSQLVSKNKYTSDYNTKIKGAAPSDLANSYPEYLHARNVTKQTSKKEYTKTGDEIRHHFTMPVDTPELTRAKESSKNASDLIYKKQRKEVIDSYKGFQNMDSKDHPIVQQGIKAADLFSERKYKEDYMEDRDLIYFPVHLTAGYDAAVKAGKTQSDTVYKAKHEKEKQANRFNPVQTEGYEAAKQRADTVSDKNYKKALDELPENFTAVDDSIEHQHLKAMKGLMSNKAYTEDAKKTLDKYNINADVIDIAHALMTTPLLSGVAYRKHFNKEVKGKGVSGSGIENYPDHVKAMDNSKLSSKTAYTKDNEKVIHKYTMPVDTPELNRAKESAINASDLEYTKQRKEVIDNYRGFQTMDSKDHPVVQRGIKAADLISERKYKEDYMEDRNLIYYPVHLTPGYEAAVKASQYINGPSYQKAYKRDRNDFRYDVTKTEGYKTQQDVAKLVDHEYKTDPSEHKFTQVSDGQDMERARKVKPLVSYWFYKDQAKKMLDKYHLDAADQHLVHVLHSNQLSSDIKYRQDWIKKIKGKSANENLKSYPGYQHAIKVGKNISQNQYSKEASERMNEYTIPADLPSIKHAKEVDEMVSNNEYTKQRKETIDNFRGFQTMDSKCHPVVQRGIKAADLISERKYKAEYMEDRNVIYYPVHLTAGYEIAVKSSKYASDADYKKWYNKNIRGRGNFPVNVTPGYEQSQQVAPFLSDNAYKKGLGKTMKEFTPVADANEMQHLKIVQPWLSQSKYKKQAKELMGKYHLDVEVPEIAHALFASNMLSTAQYKKAFEKDMKGVGVKNLEKSPYIEQPLKATKILSQAEYTKKAAGDKQLYTLGIETTDIQQALLADKLASDVEYKKGGREALASCQAYYKLNCDEIPRYKKLKDIAANNSDVKYKEEYNDMKKYIYFPYHITPEYESKSDSSKVLSAPFYTKTGRDNMNKQNFKYHEMPGYLMNKELQELMSVHKLQKDKEELQRRGYHLSPNDFHNEHVKEVQKRVSNNVYKAAARQVMDKYNITAELPEIKQALMTSKLVSDNTYKEEHLHEKGTGMKYSPDIPAFKLARDVKSLTSDKLYKDDANQALHQYVVIEDTPHLTHAKAVSQQQSDVVYKRKGKEETGKCRAYQVLRAEEQRDVAHARKVNDIISPAKYREEYNEIRNIIYFPVHLTQGYESALKATKHASPYNYKKNWFKNRYRNNYKVHETEGYQLDREIQKKISHIGYKAEYRKNLGKCPYVTETMERAHHRDMKLLTSDKRYRQNAHEIMDKYHLITDEPRMVNALDTMKLISDNKYKEKYEQEKGKGVSNLLETPQMKQALISTKLTSEVPYKEAALKDLPKVHIPEDATVIKHAQEAGKLVSEITYKKDAKENSLQGYKKISMKDNYTLNRLDKIKDLPSEVHYKRDLYDQKGQSIPVVDTPENVRLQKQQKFQSDSNYKKDLEKFVKGHGLTTDETPQLRHAKDMVSLLSEQKYKEGTKDQHEWKSGEAINTPTAVKAKETTELISDYKYKEKHEKEKGQGCNVITPAISHAQDVGKIVSENAYKEKHKEDSAIPAAFTVLPSTPQIKHVQEAGALISDIKYKEEHNKEDFGCPSELKDSVMMLQNKKTTELQSNIEYKKQAEAEAETLKAYLKCLNETPQALHAKKVREILSDYKYKEAYENEKGIFFFPYFLTPQYETQVKAGKLLSKMHYSKKADKERHNFHLSPDQPNFKQAKAATELISDLKYRQPHQGKGAKFRDVKDVPSIIHSKKMQDLFSATRYRSNYEQIKDRYHLDVTTPHIENAKRAGQVLSDNTYKEKHNKEKGQGFNSYKDSLQMKHLRTLPAQYSDNKYKQDLILSRGKVIQVDDTPWLASHKRAQQFISHIKYGKESGRKLKCRYQPDKINKHVKGVTDNISNSKYHDDYETFFKGNLIPLPETPETRNVLKNSKLLSQTEYQQKAKEGMKTYLVIPDDPEYKRLREAAQYYSDIVYKDEAAKQKSKYTTVPDTPDILKAKESQALQSDNAYKGAAKKKLATEYQLPEEGTATMQQQRFASTLTSDKQYKTRGEDVKHDPTGFKNMKETRETKHAKDVIKPLNELKYKEKAKKGLQKIHPSAEDPWTKKAMETNDNISDVKYKAKDKDLAHKYKLKETDNFMKHALKVRDNISDVKYKENYLDNVGLCWCLPDERVFQHARKVADLSSDNKYKFEAKKLKGKYHITTDTPEFERLRKVQEDISENKYKEGVKDFTVLEITPDIKHATDVSSLVSKNKYKAKFEKSKGSYTVTEKDSAINHAVQVNNMVSQNNYKKKAKNLRKEGYTVLAKRPDTDHQQKVQRNISNIEYRKEARENVDKDFTVIDKRPDVEHAMSTAKMQSSIHYKQKTEAKDIEMLKTPGMKHALGANKLQSDLEYRKEFDKEIKGKGWKFIKDTPAQKHAEEIGKVQSQFKYTKEHRDNIGKGYTAITDRPDIVHATSCKDVLSDYEYKRRHRDMTGKGYTFTPDNPSQMHAEEASQFQSELQYRRKYGNTGKAWQADESPFLGHYKEAQKLVDNIDYRKSAKEINSRGSGAMEDTPASLHYKNAQAILDDRKYKADFEKTVKGRGMTFDLHGTPAMDHIKYAEDIKSQKLYKENYETNVKGRPTVVMDAPQLLNAQKATELISDVKYKQNYNESKGQMLSMVDTPEMRRVRENQKALSQVHYKSGMEEMRGKQTGVVMDTPELRRVRQNTLNFSNIAYKDGTKQRSSVSVLDTPEFRTVKQNSMNFSQIKYQEDRANMRGKVTPVVDDVNMRRVKQATLISSDLAYKGAKGKVQEMEMMRSNAIQQDGIQRPKSQSHKPLPTLASYKAKQQQLRNGTMSDSEMVRSQPVKRWRRNPGSIFNYDPSEYETDAEYEEGKPTYKGKLITEAQSDMDDDYKRMISLEPKGFQRQPTSWQNFVIAKEYKHVPAPSVVPDYSQMQSRPMYYNNVPQAQPRFKAIYDYSAADDDEITFQDGDIIINAQSIDEGWMFGTCLRTGQTGMLPANYVQTVQ</sequence>
<dbReference type="SMART" id="SM00227">
    <property type="entry name" value="NEBU"/>
    <property type="match status" value="109"/>
</dbReference>
<dbReference type="SUPFAM" id="SSF50044">
    <property type="entry name" value="SH3-domain"/>
    <property type="match status" value="1"/>
</dbReference>
<dbReference type="Pfam" id="PF00880">
    <property type="entry name" value="Nebulin"/>
    <property type="match status" value="23"/>
</dbReference>
<dbReference type="EMBL" id="LR788415">
    <property type="protein sequence ID" value="CAB3264277.1"/>
    <property type="molecule type" value="mRNA"/>
</dbReference>
<dbReference type="SMART" id="SM00326">
    <property type="entry name" value="SH3"/>
    <property type="match status" value="1"/>
</dbReference>
<organism evidence="7">
    <name type="scientific">Phallusia mammillata</name>
    <dbReference type="NCBI Taxonomy" id="59560"/>
    <lineage>
        <taxon>Eukaryota</taxon>
        <taxon>Metazoa</taxon>
        <taxon>Chordata</taxon>
        <taxon>Tunicata</taxon>
        <taxon>Ascidiacea</taxon>
        <taxon>Phlebobranchia</taxon>
        <taxon>Ascidiidae</taxon>
        <taxon>Phallusia</taxon>
    </lineage>
</organism>
<evidence type="ECO:0000256" key="2">
    <source>
        <dbReference type="ARBA" id="ARBA00022737"/>
    </source>
</evidence>
<dbReference type="PROSITE" id="PS51216">
    <property type="entry name" value="NEBULIN"/>
    <property type="match status" value="44"/>
</dbReference>
<dbReference type="PANTHER" id="PTHR11039:SF64">
    <property type="entry name" value="NEBULIN-RELATED-ANCHORING PROTEIN-LIKE"/>
    <property type="match status" value="1"/>
</dbReference>
<gene>
    <name evidence="7" type="primary">Neb-001</name>
</gene>
<dbReference type="InterPro" id="IPR013998">
    <property type="entry name" value="Nebulin-like"/>
</dbReference>
<dbReference type="PANTHER" id="PTHR11039">
    <property type="entry name" value="NEBULIN"/>
    <property type="match status" value="1"/>
</dbReference>
<reference evidence="7" key="1">
    <citation type="submission" date="2020-04" db="EMBL/GenBank/DDBJ databases">
        <authorList>
            <person name="Neveu A P."/>
        </authorList>
    </citation>
    <scope>NUCLEOTIDE SEQUENCE</scope>
    <source>
        <tissue evidence="7">Whole embryo</tissue>
    </source>
</reference>
<dbReference type="Gene3D" id="2.30.30.40">
    <property type="entry name" value="SH3 Domains"/>
    <property type="match status" value="1"/>
</dbReference>
<evidence type="ECO:0000313" key="7">
    <source>
        <dbReference type="EMBL" id="CAB3264277.1"/>
    </source>
</evidence>
<dbReference type="InterPro" id="IPR001452">
    <property type="entry name" value="SH3_domain"/>
</dbReference>
<dbReference type="InterPro" id="IPR036028">
    <property type="entry name" value="SH3-like_dom_sf"/>
</dbReference>
<proteinExistence type="evidence at transcript level"/>
<evidence type="ECO:0000256" key="3">
    <source>
        <dbReference type="ARBA" id="ARBA00023203"/>
    </source>
</evidence>
<dbReference type="Pfam" id="PF14604">
    <property type="entry name" value="SH3_9"/>
    <property type="match status" value="1"/>
</dbReference>
<feature type="region of interest" description="Disordered" evidence="5">
    <location>
        <begin position="928"/>
        <end position="980"/>
    </location>
</feature>
<evidence type="ECO:0000259" key="6">
    <source>
        <dbReference type="PROSITE" id="PS50002"/>
    </source>
</evidence>
<feature type="compositionally biased region" description="Basic and acidic residues" evidence="5">
    <location>
        <begin position="941"/>
        <end position="969"/>
    </location>
</feature>
<evidence type="ECO:0000256" key="1">
    <source>
        <dbReference type="ARBA" id="ARBA00022443"/>
    </source>
</evidence>
<evidence type="ECO:0000256" key="5">
    <source>
        <dbReference type="SAM" id="MobiDB-lite"/>
    </source>
</evidence>
<accession>A0A6F9DLF8</accession>
<keyword evidence="2" id="KW-0677">Repeat</keyword>
<keyword evidence="3" id="KW-0009">Actin-binding</keyword>
<dbReference type="PROSITE" id="PS50002">
    <property type="entry name" value="SH3"/>
    <property type="match status" value="1"/>
</dbReference>
<protein>
    <submittedName>
        <fullName evidence="7">Nebulin</fullName>
    </submittedName>
</protein>
<dbReference type="InterPro" id="IPR000900">
    <property type="entry name" value="Nebulin_repeat"/>
</dbReference>